<keyword evidence="2" id="KW-1133">Transmembrane helix</keyword>
<dbReference type="EMBL" id="KV417604">
    <property type="protein sequence ID" value="KZP15473.1"/>
    <property type="molecule type" value="Genomic_DNA"/>
</dbReference>
<feature type="compositionally biased region" description="Gly residues" evidence="1">
    <location>
        <begin position="24"/>
        <end position="67"/>
    </location>
</feature>
<reference evidence="3 4" key="1">
    <citation type="journal article" date="2016" name="Mol. Biol. Evol.">
        <title>Comparative Genomics of Early-Diverging Mushroom-Forming Fungi Provides Insights into the Origins of Lignocellulose Decay Capabilities.</title>
        <authorList>
            <person name="Nagy L.G."/>
            <person name="Riley R."/>
            <person name="Tritt A."/>
            <person name="Adam C."/>
            <person name="Daum C."/>
            <person name="Floudas D."/>
            <person name="Sun H."/>
            <person name="Yadav J.S."/>
            <person name="Pangilinan J."/>
            <person name="Larsson K.H."/>
            <person name="Matsuura K."/>
            <person name="Barry K."/>
            <person name="Labutti K."/>
            <person name="Kuo R."/>
            <person name="Ohm R.A."/>
            <person name="Bhattacharya S.S."/>
            <person name="Shirouzu T."/>
            <person name="Yoshinaga Y."/>
            <person name="Martin F.M."/>
            <person name="Grigoriev I.V."/>
            <person name="Hibbett D.S."/>
        </authorList>
    </citation>
    <scope>NUCLEOTIDE SEQUENCE [LARGE SCALE GENOMIC DNA]</scope>
    <source>
        <strain evidence="3 4">CBS 109695</strain>
    </source>
</reference>
<keyword evidence="2" id="KW-0812">Transmembrane</keyword>
<name>A0A166E7I4_9AGAM</name>
<dbReference type="STRING" id="436010.A0A166E7I4"/>
<evidence type="ECO:0000256" key="1">
    <source>
        <dbReference type="SAM" id="MobiDB-lite"/>
    </source>
</evidence>
<keyword evidence="2" id="KW-0472">Membrane</keyword>
<organism evidence="3 4">
    <name type="scientific">Athelia psychrophila</name>
    <dbReference type="NCBI Taxonomy" id="1759441"/>
    <lineage>
        <taxon>Eukaryota</taxon>
        <taxon>Fungi</taxon>
        <taxon>Dikarya</taxon>
        <taxon>Basidiomycota</taxon>
        <taxon>Agaricomycotina</taxon>
        <taxon>Agaricomycetes</taxon>
        <taxon>Agaricomycetidae</taxon>
        <taxon>Atheliales</taxon>
        <taxon>Atheliaceae</taxon>
        <taxon>Athelia</taxon>
    </lineage>
</organism>
<sequence>MFIPFLATPEPSRSARGLDRRKGGGGGGKGGGGSSGSGSKGGGSTGGGSSGSGSKSGGSTGGGGGGTSSTSPKSIPITGRTPTGRGSASTYGGGGGKITTIPAGAAFAGRTVGGGTRAQVFGNSVYGSGYPGVVSRGVSGRGFPFFFWPVVWGGAAGGAAGAYLHATNEYGDCSNSSRPGGSMTQATFTSNSTGTTFYLLADNSTVAALITTIDANCTLSPLSSTAPTSHSCSDPNALQPEQAIQYYRASSVVLALSGYNNSAAYSSDENAPASALPSGIDMTLLNCLNQTIGVSVPLVNGAGPAWAGSGMGALGLFWMMWLLLGTVL</sequence>
<gene>
    <name evidence="3" type="ORF">FIBSPDRAFT_921140</name>
</gene>
<feature type="region of interest" description="Disordered" evidence="1">
    <location>
        <begin position="1"/>
        <end position="93"/>
    </location>
</feature>
<feature type="transmembrane region" description="Helical" evidence="2">
    <location>
        <begin position="305"/>
        <end position="324"/>
    </location>
</feature>
<proteinExistence type="predicted"/>
<keyword evidence="4" id="KW-1185">Reference proteome</keyword>
<protein>
    <submittedName>
        <fullName evidence="3">Uncharacterized protein</fullName>
    </submittedName>
</protein>
<evidence type="ECO:0000313" key="4">
    <source>
        <dbReference type="Proteomes" id="UP000076532"/>
    </source>
</evidence>
<evidence type="ECO:0000313" key="3">
    <source>
        <dbReference type="EMBL" id="KZP15473.1"/>
    </source>
</evidence>
<evidence type="ECO:0000256" key="2">
    <source>
        <dbReference type="SAM" id="Phobius"/>
    </source>
</evidence>
<dbReference type="Proteomes" id="UP000076532">
    <property type="component" value="Unassembled WGS sequence"/>
</dbReference>
<dbReference type="AlphaFoldDB" id="A0A166E7I4"/>
<dbReference type="OrthoDB" id="3365917at2759"/>
<accession>A0A166E7I4</accession>